<dbReference type="EC" id="3.6.4.13" evidence="3"/>
<dbReference type="PANTHER" id="PTHR47958">
    <property type="entry name" value="ATP-DEPENDENT RNA HELICASE DBP3"/>
    <property type="match status" value="1"/>
</dbReference>
<evidence type="ECO:0000256" key="11">
    <source>
        <dbReference type="ARBA" id="ARBA00037449"/>
    </source>
</evidence>
<dbReference type="InterPro" id="IPR001650">
    <property type="entry name" value="Helicase_C-like"/>
</dbReference>
<comment type="function">
    <text evidence="11">ATP-dependent RNA helicase required for 60S ribosomal subunit synthesis. Involved in efficient pre-rRNA processing, predominantly at site A3, which is necessary for the normal formation of 25S and 5.8S rRNAs.</text>
</comment>
<organism evidence="16 17">
    <name type="scientific">Saprolegnia parasitica (strain CBS 223.65)</name>
    <dbReference type="NCBI Taxonomy" id="695850"/>
    <lineage>
        <taxon>Eukaryota</taxon>
        <taxon>Sar</taxon>
        <taxon>Stramenopiles</taxon>
        <taxon>Oomycota</taxon>
        <taxon>Saprolegniomycetes</taxon>
        <taxon>Saprolegniales</taxon>
        <taxon>Saprolegniaceae</taxon>
        <taxon>Saprolegnia</taxon>
    </lineage>
</organism>
<evidence type="ECO:0000313" key="16">
    <source>
        <dbReference type="EMBL" id="KDO18203.1"/>
    </source>
</evidence>
<evidence type="ECO:0000256" key="8">
    <source>
        <dbReference type="ARBA" id="ARBA00022806"/>
    </source>
</evidence>
<evidence type="ECO:0000256" key="7">
    <source>
        <dbReference type="ARBA" id="ARBA00022801"/>
    </source>
</evidence>
<evidence type="ECO:0000256" key="10">
    <source>
        <dbReference type="ARBA" id="ARBA00023242"/>
    </source>
</evidence>
<dbReference type="InterPro" id="IPR014001">
    <property type="entry name" value="Helicase_ATP-bd"/>
</dbReference>
<feature type="region of interest" description="Disordered" evidence="13">
    <location>
        <begin position="1"/>
        <end position="47"/>
    </location>
</feature>
<dbReference type="RefSeq" id="XP_012211083.1">
    <property type="nucleotide sequence ID" value="XM_012355693.1"/>
</dbReference>
<dbReference type="Proteomes" id="UP000030745">
    <property type="component" value="Unassembled WGS sequence"/>
</dbReference>
<keyword evidence="8 12" id="KW-0347">Helicase</keyword>
<evidence type="ECO:0000313" key="17">
    <source>
        <dbReference type="Proteomes" id="UP000030745"/>
    </source>
</evidence>
<comment type="similarity">
    <text evidence="2">Belongs to the DEAD box helicase family. DDX5/DBP2 subfamily.</text>
</comment>
<dbReference type="InterPro" id="IPR027417">
    <property type="entry name" value="P-loop_NTPase"/>
</dbReference>
<dbReference type="GO" id="GO:0003676">
    <property type="term" value="F:nucleic acid binding"/>
    <property type="evidence" value="ECO:0007669"/>
    <property type="project" value="InterPro"/>
</dbReference>
<evidence type="ECO:0000256" key="1">
    <source>
        <dbReference type="ARBA" id="ARBA00004604"/>
    </source>
</evidence>
<dbReference type="Pfam" id="PF00271">
    <property type="entry name" value="Helicase_C"/>
    <property type="match status" value="1"/>
</dbReference>
<dbReference type="OrthoDB" id="70611at2759"/>
<keyword evidence="9 12" id="KW-0067">ATP-binding</keyword>
<evidence type="ECO:0000256" key="2">
    <source>
        <dbReference type="ARBA" id="ARBA00009334"/>
    </source>
</evidence>
<dbReference type="EMBL" id="KK583478">
    <property type="protein sequence ID" value="KDO18203.1"/>
    <property type="molecule type" value="Genomic_DNA"/>
</dbReference>
<feature type="domain" description="Helicase ATP-binding" evidence="14">
    <location>
        <begin position="117"/>
        <end position="304"/>
    </location>
</feature>
<dbReference type="AlphaFoldDB" id="A0A067BJ79"/>
<evidence type="ECO:0000259" key="14">
    <source>
        <dbReference type="PROSITE" id="PS51192"/>
    </source>
</evidence>
<evidence type="ECO:0000256" key="9">
    <source>
        <dbReference type="ARBA" id="ARBA00022840"/>
    </source>
</evidence>
<evidence type="ECO:0000256" key="5">
    <source>
        <dbReference type="ARBA" id="ARBA00022552"/>
    </source>
</evidence>
<dbReference type="InterPro" id="IPR000629">
    <property type="entry name" value="RNA-helicase_DEAD-box_CS"/>
</dbReference>
<dbReference type="InterPro" id="IPR044742">
    <property type="entry name" value="DEAD/DEAH_RhlB"/>
</dbReference>
<gene>
    <name evidence="16" type="ORF">SPRG_15383</name>
</gene>
<keyword evidence="17" id="KW-1185">Reference proteome</keyword>
<protein>
    <recommendedName>
        <fullName evidence="3">RNA helicase</fullName>
        <ecNumber evidence="3">3.6.4.13</ecNumber>
    </recommendedName>
</protein>
<evidence type="ECO:0000256" key="6">
    <source>
        <dbReference type="ARBA" id="ARBA00022741"/>
    </source>
</evidence>
<accession>A0A067BJ79</accession>
<feature type="domain" description="Helicase C-terminal" evidence="15">
    <location>
        <begin position="334"/>
        <end position="480"/>
    </location>
</feature>
<dbReference type="SMART" id="SM00487">
    <property type="entry name" value="DEXDc"/>
    <property type="match status" value="1"/>
</dbReference>
<reference evidence="16 17" key="1">
    <citation type="journal article" date="2013" name="PLoS Genet.">
        <title>Distinctive expansion of potential virulence genes in the genome of the oomycete fish pathogen Saprolegnia parasitica.</title>
        <authorList>
            <person name="Jiang R.H."/>
            <person name="de Bruijn I."/>
            <person name="Haas B.J."/>
            <person name="Belmonte R."/>
            <person name="Lobach L."/>
            <person name="Christie J."/>
            <person name="van den Ackerveken G."/>
            <person name="Bottin A."/>
            <person name="Bulone V."/>
            <person name="Diaz-Moreno S.M."/>
            <person name="Dumas B."/>
            <person name="Fan L."/>
            <person name="Gaulin E."/>
            <person name="Govers F."/>
            <person name="Grenville-Briggs L.J."/>
            <person name="Horner N.R."/>
            <person name="Levin J.Z."/>
            <person name="Mammella M."/>
            <person name="Meijer H.J."/>
            <person name="Morris P."/>
            <person name="Nusbaum C."/>
            <person name="Oome S."/>
            <person name="Phillips A.J."/>
            <person name="van Rooyen D."/>
            <person name="Rzeszutek E."/>
            <person name="Saraiva M."/>
            <person name="Secombes C.J."/>
            <person name="Seidl M.F."/>
            <person name="Snel B."/>
            <person name="Stassen J.H."/>
            <person name="Sykes S."/>
            <person name="Tripathy S."/>
            <person name="van den Berg H."/>
            <person name="Vega-Arreguin J.C."/>
            <person name="Wawra S."/>
            <person name="Young S.K."/>
            <person name="Zeng Q."/>
            <person name="Dieguez-Uribeondo J."/>
            <person name="Russ C."/>
            <person name="Tyler B.M."/>
            <person name="van West P."/>
        </authorList>
    </citation>
    <scope>NUCLEOTIDE SEQUENCE [LARGE SCALE GENOMIC DNA]</scope>
    <source>
        <strain evidence="16 17">CBS 223.65</strain>
    </source>
</reference>
<dbReference type="OMA" id="YKAPAAM"/>
<evidence type="ECO:0000256" key="4">
    <source>
        <dbReference type="ARBA" id="ARBA00022517"/>
    </source>
</evidence>
<keyword evidence="7 12" id="KW-0378">Hydrolase</keyword>
<dbReference type="GO" id="GO:0016787">
    <property type="term" value="F:hydrolase activity"/>
    <property type="evidence" value="ECO:0007669"/>
    <property type="project" value="UniProtKB-KW"/>
</dbReference>
<dbReference type="Gene3D" id="3.40.50.300">
    <property type="entry name" value="P-loop containing nucleotide triphosphate hydrolases"/>
    <property type="match status" value="2"/>
</dbReference>
<dbReference type="PROSITE" id="PS51194">
    <property type="entry name" value="HELICASE_CTER"/>
    <property type="match status" value="1"/>
</dbReference>
<keyword evidence="6 12" id="KW-0547">Nucleotide-binding</keyword>
<comment type="subcellular location">
    <subcellularLocation>
        <location evidence="1">Nucleus</location>
        <location evidence="1">Nucleolus</location>
    </subcellularLocation>
</comment>
<dbReference type="SMART" id="SM00490">
    <property type="entry name" value="HELICc"/>
    <property type="match status" value="1"/>
</dbReference>
<evidence type="ECO:0000256" key="13">
    <source>
        <dbReference type="SAM" id="MobiDB-lite"/>
    </source>
</evidence>
<feature type="region of interest" description="Disordered" evidence="13">
    <location>
        <begin position="487"/>
        <end position="521"/>
    </location>
</feature>
<dbReference type="GO" id="GO:0005524">
    <property type="term" value="F:ATP binding"/>
    <property type="evidence" value="ECO:0007669"/>
    <property type="project" value="UniProtKB-KW"/>
</dbReference>
<dbReference type="GeneID" id="24137117"/>
<name>A0A067BJ79_SAPPC</name>
<evidence type="ECO:0000256" key="12">
    <source>
        <dbReference type="RuleBase" id="RU000492"/>
    </source>
</evidence>
<dbReference type="Pfam" id="PF00270">
    <property type="entry name" value="DEAD"/>
    <property type="match status" value="1"/>
</dbReference>
<keyword evidence="5" id="KW-0698">rRNA processing</keyword>
<dbReference type="PROSITE" id="PS00039">
    <property type="entry name" value="DEAD_ATP_HELICASE"/>
    <property type="match status" value="1"/>
</dbReference>
<dbReference type="CDD" id="cd18787">
    <property type="entry name" value="SF2_C_DEAD"/>
    <property type="match status" value="1"/>
</dbReference>
<dbReference type="PROSITE" id="PS51192">
    <property type="entry name" value="HELICASE_ATP_BIND_1"/>
    <property type="match status" value="1"/>
</dbReference>
<sequence length="521" mass="56664">MAGKRKAADVSGNESDDSSFEVAPAADDSDVAASDDDGDDDDEEDDGFEVVASNAGPLDANARWQQQQHISIVGPSVEYKAPAAMRALDSTPFSAAAVAHLTSSGFGTPTPTQAQSWPIVLDKQDLISIAKTGSGKTLAYLLPSFHALTAPKKHVQRTKKKYAFAVKPKDPRLVILVPTRELAMQIQSEAKKLLKPYPLRIVCIFGGASTKEQVEALDLHGVDVLVATPGRLRDFVSSGHLGLDKVEIAVLDEADKMLELGFEDQIRHLMKLLPATRQTLLFSATWPVAMQTLAANYMRLPVHVTIGSTSSPQLNRDIAQHFLICTSEADKMAKLKQALDIDASMKAIVFCRTKVECDKLATVYADPTVGCVHGDKLQSERTMTMNAFKKGTVMTLFATDVAARGLDVKDVGLVVNYDVPESIETFVHRVGRTGRAGERGVAVTLLTAYDITFARKVPAMLKAADMDVPKELIQLMRDVKVAPIRDVQAKAKKPKVPQPQPRKAKAKNKKVSSKKRRTLCL</sequence>
<proteinExistence type="inferred from homology"/>
<dbReference type="STRING" id="695850.A0A067BJ79"/>
<keyword evidence="4" id="KW-0690">Ribosome biogenesis</keyword>
<dbReference type="SUPFAM" id="SSF52540">
    <property type="entry name" value="P-loop containing nucleoside triphosphate hydrolases"/>
    <property type="match status" value="1"/>
</dbReference>
<dbReference type="VEuPathDB" id="FungiDB:SPRG_15383"/>
<evidence type="ECO:0000256" key="3">
    <source>
        <dbReference type="ARBA" id="ARBA00012552"/>
    </source>
</evidence>
<dbReference type="GO" id="GO:0003724">
    <property type="term" value="F:RNA helicase activity"/>
    <property type="evidence" value="ECO:0007669"/>
    <property type="project" value="UniProtKB-EC"/>
</dbReference>
<feature type="compositionally biased region" description="Acidic residues" evidence="13">
    <location>
        <begin position="27"/>
        <end position="47"/>
    </location>
</feature>
<feature type="compositionally biased region" description="Basic residues" evidence="13">
    <location>
        <begin position="502"/>
        <end position="521"/>
    </location>
</feature>
<dbReference type="CDD" id="cd00268">
    <property type="entry name" value="DEADc"/>
    <property type="match status" value="1"/>
</dbReference>
<keyword evidence="10" id="KW-0539">Nucleus</keyword>
<evidence type="ECO:0000259" key="15">
    <source>
        <dbReference type="PROSITE" id="PS51194"/>
    </source>
</evidence>
<dbReference type="InterPro" id="IPR011545">
    <property type="entry name" value="DEAD/DEAH_box_helicase_dom"/>
</dbReference>
<dbReference type="KEGG" id="spar:SPRG_15383"/>